<dbReference type="EMBL" id="NPBH01000066">
    <property type="protein sequence ID" value="PAE06821.1"/>
    <property type="molecule type" value="Genomic_DNA"/>
</dbReference>
<feature type="transmembrane region" description="Helical" evidence="1">
    <location>
        <begin position="33"/>
        <end position="60"/>
    </location>
</feature>
<feature type="transmembrane region" description="Helical" evidence="1">
    <location>
        <begin position="132"/>
        <end position="150"/>
    </location>
</feature>
<dbReference type="Proteomes" id="UP000216475">
    <property type="component" value="Unassembled WGS sequence"/>
</dbReference>
<feature type="transmembrane region" description="Helical" evidence="1">
    <location>
        <begin position="97"/>
        <end position="120"/>
    </location>
</feature>
<dbReference type="RefSeq" id="WP_095272049.1">
    <property type="nucleotide sequence ID" value="NZ_NPBH01000066.1"/>
</dbReference>
<accession>A0A268HAC4</accession>
<reference evidence="2 3" key="1">
    <citation type="submission" date="2017-07" db="EMBL/GenBank/DDBJ databases">
        <title>Isolation and whole genome analysis of endospore-forming bacteria from heroin.</title>
        <authorList>
            <person name="Kalinowski J."/>
            <person name="Ahrens B."/>
            <person name="Al-Dilaimi A."/>
            <person name="Winkler A."/>
            <person name="Wibberg D."/>
            <person name="Schleenbecker U."/>
            <person name="Ruckert C."/>
            <person name="Wolfel R."/>
            <person name="Grass G."/>
        </authorList>
    </citation>
    <scope>NUCLEOTIDE SEQUENCE [LARGE SCALE GENOMIC DNA]</scope>
    <source>
        <strain evidence="2 3">7509</strain>
    </source>
</reference>
<dbReference type="AlphaFoldDB" id="A0A268HAC4"/>
<organism evidence="2 3">
    <name type="scientific">Terribacillus saccharophilus</name>
    <dbReference type="NCBI Taxonomy" id="361277"/>
    <lineage>
        <taxon>Bacteria</taxon>
        <taxon>Bacillati</taxon>
        <taxon>Bacillota</taxon>
        <taxon>Bacilli</taxon>
        <taxon>Bacillales</taxon>
        <taxon>Bacillaceae</taxon>
        <taxon>Terribacillus</taxon>
    </lineage>
</organism>
<feature type="transmembrane region" description="Helical" evidence="1">
    <location>
        <begin position="72"/>
        <end position="91"/>
    </location>
</feature>
<evidence type="ECO:0000313" key="3">
    <source>
        <dbReference type="Proteomes" id="UP000216475"/>
    </source>
</evidence>
<comment type="caution">
    <text evidence="2">The sequence shown here is derived from an EMBL/GenBank/DDBJ whole genome shotgun (WGS) entry which is preliminary data.</text>
</comment>
<keyword evidence="1" id="KW-0472">Membrane</keyword>
<keyword evidence="1" id="KW-1133">Transmembrane helix</keyword>
<keyword evidence="1" id="KW-0812">Transmembrane</keyword>
<evidence type="ECO:0000313" key="2">
    <source>
        <dbReference type="EMBL" id="PAE06821.1"/>
    </source>
</evidence>
<evidence type="ECO:0000256" key="1">
    <source>
        <dbReference type="SAM" id="Phobius"/>
    </source>
</evidence>
<name>A0A268HAC4_9BACI</name>
<gene>
    <name evidence="2" type="ORF">CHI12_14555</name>
</gene>
<protein>
    <submittedName>
        <fullName evidence="2">Uncharacterized protein</fullName>
    </submittedName>
</protein>
<sequence>MSIVHKFCAGFLLVSMFSLCIGLNGFLQEGQQISISGALIFAIYMSPFIFIYGIFISWLISRKVKPVNKGQIGLYIALHGLGGLPFAVLSLSSQSTAAFLFSAGLGAFLAILFALIELGLWHITQKGRIEWLVMYVPFIAYLIVYIIGQVQSVPPPIDEMGDVDPGYSAREAVAFVTQQHGQEENGGFPEKTKKVVEWELFGERLTRETVIEKVPGEKETYYVTLIEKNLDRQEVYKTTYLTKENEMMLHNRVNE</sequence>
<proteinExistence type="predicted"/>
<feature type="transmembrane region" description="Helical" evidence="1">
    <location>
        <begin position="7"/>
        <end position="27"/>
    </location>
</feature>